<proteinExistence type="predicted"/>
<reference evidence="2" key="2">
    <citation type="submission" date="2023-01" db="EMBL/GenBank/DDBJ databases">
        <authorList>
            <person name="Sun Q."/>
            <person name="Evtushenko L."/>
        </authorList>
    </citation>
    <scope>NUCLEOTIDE SEQUENCE</scope>
    <source>
        <strain evidence="2">VKM Ac-1321</strain>
    </source>
</reference>
<dbReference type="SUPFAM" id="SSF55021">
    <property type="entry name" value="ACT-like"/>
    <property type="match status" value="2"/>
</dbReference>
<dbReference type="InterPro" id="IPR050990">
    <property type="entry name" value="UPF0237/GcvR_regulator"/>
</dbReference>
<dbReference type="Pfam" id="PF01842">
    <property type="entry name" value="ACT"/>
    <property type="match status" value="1"/>
</dbReference>
<comment type="caution">
    <text evidence="2">The sequence shown here is derived from an EMBL/GenBank/DDBJ whole genome shotgun (WGS) entry which is preliminary data.</text>
</comment>
<keyword evidence="3" id="KW-1185">Reference proteome</keyword>
<evidence type="ECO:0000259" key="1">
    <source>
        <dbReference type="PROSITE" id="PS51671"/>
    </source>
</evidence>
<dbReference type="Gene3D" id="3.30.70.260">
    <property type="match status" value="2"/>
</dbReference>
<feature type="domain" description="ACT" evidence="1">
    <location>
        <begin position="37"/>
        <end position="108"/>
    </location>
</feature>
<accession>A0A9W6KEY7</accession>
<dbReference type="EMBL" id="BSFP01000002">
    <property type="protein sequence ID" value="GLK98819.1"/>
    <property type="molecule type" value="Genomic_DNA"/>
</dbReference>
<sequence>MTGAAEGAGATVCAFSYLAIRKDIAVNEKDIAVNEYAVTVIGHDRPGIIADVAEILARLALNLTDSTMTRLRGHFAMTLVCAGPPTAAEVEAALEPLTVDRTLLVTVRSVLEESAYEVTGTHHILTVHGADRLGIVATLSRTVAEAGGNITDLTTRLSGRLYVIVAEVDVTDPERLDAALHAAAERLGVEVSLRPADADLL</sequence>
<name>A0A9W6KEY7_9ACTN</name>
<reference evidence="2" key="1">
    <citation type="journal article" date="2014" name="Int. J. Syst. Evol. Microbiol.">
        <title>Complete genome sequence of Corynebacterium casei LMG S-19264T (=DSM 44701T), isolated from a smear-ripened cheese.</title>
        <authorList>
            <consortium name="US DOE Joint Genome Institute (JGI-PGF)"/>
            <person name="Walter F."/>
            <person name="Albersmeier A."/>
            <person name="Kalinowski J."/>
            <person name="Ruckert C."/>
        </authorList>
    </citation>
    <scope>NUCLEOTIDE SEQUENCE</scope>
    <source>
        <strain evidence="2">VKM Ac-1321</strain>
    </source>
</reference>
<dbReference type="PANTHER" id="PTHR34875:SF6">
    <property type="entry name" value="UPF0237 PROTEIN MJ1558"/>
    <property type="match status" value="1"/>
</dbReference>
<dbReference type="AlphaFoldDB" id="A0A9W6KEY7"/>
<dbReference type="InterPro" id="IPR045865">
    <property type="entry name" value="ACT-like_dom_sf"/>
</dbReference>
<organism evidence="2 3">
    <name type="scientific">Dactylosporangium matsuzakiense</name>
    <dbReference type="NCBI Taxonomy" id="53360"/>
    <lineage>
        <taxon>Bacteria</taxon>
        <taxon>Bacillati</taxon>
        <taxon>Actinomycetota</taxon>
        <taxon>Actinomycetes</taxon>
        <taxon>Micromonosporales</taxon>
        <taxon>Micromonosporaceae</taxon>
        <taxon>Dactylosporangium</taxon>
    </lineage>
</organism>
<evidence type="ECO:0000313" key="3">
    <source>
        <dbReference type="Proteomes" id="UP001143480"/>
    </source>
</evidence>
<feature type="domain" description="ACT" evidence="1">
    <location>
        <begin position="124"/>
        <end position="198"/>
    </location>
</feature>
<dbReference type="Pfam" id="PF13740">
    <property type="entry name" value="ACT_6"/>
    <property type="match status" value="1"/>
</dbReference>
<dbReference type="InterPro" id="IPR002912">
    <property type="entry name" value="ACT_dom"/>
</dbReference>
<evidence type="ECO:0000313" key="2">
    <source>
        <dbReference type="EMBL" id="GLK98819.1"/>
    </source>
</evidence>
<dbReference type="PANTHER" id="PTHR34875">
    <property type="entry name" value="UPF0237 PROTEIN MJ1558"/>
    <property type="match status" value="1"/>
</dbReference>
<gene>
    <name evidence="2" type="ORF">GCM10017581_005600</name>
</gene>
<protein>
    <submittedName>
        <fullName evidence="2">Amino acid-binding protein</fullName>
    </submittedName>
</protein>
<dbReference type="Proteomes" id="UP001143480">
    <property type="component" value="Unassembled WGS sequence"/>
</dbReference>
<dbReference type="PROSITE" id="PS51671">
    <property type="entry name" value="ACT"/>
    <property type="match status" value="2"/>
</dbReference>